<dbReference type="InterPro" id="IPR012336">
    <property type="entry name" value="Thioredoxin-like_fold"/>
</dbReference>
<dbReference type="PANTHER" id="PTHR36450:SF1">
    <property type="entry name" value="THIOREDOXIN"/>
    <property type="match status" value="1"/>
</dbReference>
<evidence type="ECO:0000256" key="2">
    <source>
        <dbReference type="PIRSR" id="PIRSR037031-51"/>
    </source>
</evidence>
<dbReference type="STRING" id="747365.Thena_0110"/>
<proteinExistence type="predicted"/>
<dbReference type="InterPro" id="IPR005243">
    <property type="entry name" value="THIRX-like_proc"/>
</dbReference>
<dbReference type="PIRSF" id="PIRSF037031">
    <property type="entry name" value="Redox_disulphide_2"/>
    <property type="match status" value="1"/>
</dbReference>
<feature type="domain" description="Thioredoxin-like fold" evidence="3">
    <location>
        <begin position="1"/>
        <end position="75"/>
    </location>
</feature>
<dbReference type="InterPro" id="IPR036249">
    <property type="entry name" value="Thioredoxin-like_sf"/>
</dbReference>
<evidence type="ECO:0000259" key="3">
    <source>
        <dbReference type="Pfam" id="PF13192"/>
    </source>
</evidence>
<evidence type="ECO:0000313" key="4">
    <source>
        <dbReference type="EMBL" id="AEE13761.1"/>
    </source>
</evidence>
<organism evidence="4 5">
    <name type="scientific">Thermodesulfobium narugense DSM 14796</name>
    <dbReference type="NCBI Taxonomy" id="747365"/>
    <lineage>
        <taxon>Bacteria</taxon>
        <taxon>Pseudomonadati</taxon>
        <taxon>Thermodesulfobiota</taxon>
        <taxon>Thermodesulfobiia</taxon>
        <taxon>Thermodesulfobiales</taxon>
        <taxon>Thermodesulfobiaceae</taxon>
        <taxon>Thermodesulfobium</taxon>
    </lineage>
</organism>
<dbReference type="AlphaFoldDB" id="M1E4T9"/>
<sequence length="85" mass="9558">MTIKVLGTGCPNCKKLYDNTKKAIEMGQIPATIYKVEDVKEIMKYKVMTTPVLVVDEKVILKGKVPSPEDILKTLFNEMLNKNKG</sequence>
<feature type="active site" description="Nucleophile" evidence="1">
    <location>
        <position position="13"/>
    </location>
</feature>
<keyword evidence="2" id="KW-1015">Disulfide bond</keyword>
<dbReference type="RefSeq" id="WP_013755491.1">
    <property type="nucleotide sequence ID" value="NC_015499.1"/>
</dbReference>
<dbReference type="eggNOG" id="COG0526">
    <property type="taxonomic scope" value="Bacteria"/>
</dbReference>
<evidence type="ECO:0000256" key="1">
    <source>
        <dbReference type="PIRSR" id="PIRSR037031-50"/>
    </source>
</evidence>
<dbReference type="Gene3D" id="3.40.30.10">
    <property type="entry name" value="Glutaredoxin"/>
    <property type="match status" value="1"/>
</dbReference>
<dbReference type="NCBIfam" id="TIGR00412">
    <property type="entry name" value="redox_disulf_2"/>
    <property type="match status" value="1"/>
</dbReference>
<accession>M1E4T9</accession>
<dbReference type="HOGENOM" id="CLU_090389_18_2_9"/>
<keyword evidence="5" id="KW-1185">Reference proteome</keyword>
<protein>
    <submittedName>
        <fullName evidence="4">Redox-active disulfide protein 2</fullName>
    </submittedName>
</protein>
<gene>
    <name evidence="4" type="ORF">Thena_0110</name>
</gene>
<keyword evidence="2" id="KW-0676">Redox-active center</keyword>
<evidence type="ECO:0000313" key="5">
    <source>
        <dbReference type="Proteomes" id="UP000011765"/>
    </source>
</evidence>
<feature type="disulfide bond" description="Redox-active" evidence="2">
    <location>
        <begin position="10"/>
        <end position="13"/>
    </location>
</feature>
<dbReference type="Pfam" id="PF13192">
    <property type="entry name" value="Thioredoxin_3"/>
    <property type="match status" value="1"/>
</dbReference>
<dbReference type="KEGG" id="tnr:Thena_0110"/>
<dbReference type="OrthoDB" id="9800630at2"/>
<dbReference type="SUPFAM" id="SSF52833">
    <property type="entry name" value="Thioredoxin-like"/>
    <property type="match status" value="1"/>
</dbReference>
<feature type="active site" description="Nucleophile" evidence="1">
    <location>
        <position position="10"/>
    </location>
</feature>
<reference evidence="4 5" key="1">
    <citation type="submission" date="2011-04" db="EMBL/GenBank/DDBJ databases">
        <title>The complete genome of Thermodesulfobium narugense DSM 14796.</title>
        <authorList>
            <consortium name="US DOE Joint Genome Institute (JGI-PGF)"/>
            <person name="Lucas S."/>
            <person name="Han J."/>
            <person name="Lapidus A."/>
            <person name="Bruce D."/>
            <person name="Goodwin L."/>
            <person name="Pitluck S."/>
            <person name="Peters L."/>
            <person name="Kyrpides N."/>
            <person name="Mavromatis K."/>
            <person name="Pagani I."/>
            <person name="Ivanova N."/>
            <person name="Ovchinnikova G."/>
            <person name="Zhang X."/>
            <person name="Saunders L."/>
            <person name="Detter J.C."/>
            <person name="Tapia R."/>
            <person name="Han C."/>
            <person name="Land M."/>
            <person name="Hauser L."/>
            <person name="Markowitz V."/>
            <person name="Cheng J.-F."/>
            <person name="Hugenholtz P."/>
            <person name="Woyke T."/>
            <person name="Wu D."/>
            <person name="Spring S."/>
            <person name="Schroeder M."/>
            <person name="Brambilla E."/>
            <person name="Klenk H.-P."/>
            <person name="Eisen J.A."/>
        </authorList>
    </citation>
    <scope>NUCLEOTIDE SEQUENCE [LARGE SCALE GENOMIC DNA]</scope>
    <source>
        <strain evidence="4 5">DSM 14796</strain>
    </source>
</reference>
<dbReference type="PANTHER" id="PTHR36450">
    <property type="entry name" value="THIOREDOXIN"/>
    <property type="match status" value="1"/>
</dbReference>
<dbReference type="EMBL" id="CP002690">
    <property type="protein sequence ID" value="AEE13761.1"/>
    <property type="molecule type" value="Genomic_DNA"/>
</dbReference>
<dbReference type="Proteomes" id="UP000011765">
    <property type="component" value="Chromosome"/>
</dbReference>
<name>M1E4T9_9BACT</name>